<comment type="caution">
    <text evidence="2">The sequence shown here is derived from an EMBL/GenBank/DDBJ whole genome shotgun (WGS) entry which is preliminary data.</text>
</comment>
<dbReference type="STRING" id="1514971.AUR64_09765"/>
<name>A0A0W1R998_9EURY</name>
<dbReference type="EMBL" id="LOPU01000018">
    <property type="protein sequence ID" value="KTG09902.1"/>
    <property type="molecule type" value="Genomic_DNA"/>
</dbReference>
<sequence>MTEYTLHEPTIRGATKDAPNSSLSENDFATDDLADLDDHYLLSTSGIPPESFEDLYLPVVHLDQRLSLPLLRQALNDVETMDELDAETKKETIDLLHDLGECFPDDSLRNDSQ</sequence>
<dbReference type="Proteomes" id="UP000054387">
    <property type="component" value="Unassembled WGS sequence"/>
</dbReference>
<protein>
    <submittedName>
        <fullName evidence="2">Uncharacterized protein</fullName>
    </submittedName>
</protein>
<gene>
    <name evidence="2" type="ORF">AUR64_09765</name>
</gene>
<evidence type="ECO:0000313" key="3">
    <source>
        <dbReference type="Proteomes" id="UP000054387"/>
    </source>
</evidence>
<evidence type="ECO:0000256" key="1">
    <source>
        <dbReference type="SAM" id="MobiDB-lite"/>
    </source>
</evidence>
<feature type="compositionally biased region" description="Basic and acidic residues" evidence="1">
    <location>
        <begin position="1"/>
        <end position="10"/>
    </location>
</feature>
<evidence type="ECO:0000313" key="2">
    <source>
        <dbReference type="EMBL" id="KTG09902.1"/>
    </source>
</evidence>
<reference evidence="2 3" key="1">
    <citation type="submission" date="2015-12" db="EMBL/GenBank/DDBJ databases">
        <title>Haloprofundus marisrubri gen. nov., sp. nov., an extremely halophilic archaeon isolated from the Discovery deep brine-seawater interface in the Red Sea.</title>
        <authorList>
            <person name="Zhang G."/>
            <person name="Stingl U."/>
            <person name="Rashid M."/>
        </authorList>
    </citation>
    <scope>NUCLEOTIDE SEQUENCE [LARGE SCALE GENOMIC DNA]</scope>
    <source>
        <strain evidence="2 3">SB9</strain>
    </source>
</reference>
<organism evidence="2 3">
    <name type="scientific">Haloprofundus marisrubri</name>
    <dbReference type="NCBI Taxonomy" id="1514971"/>
    <lineage>
        <taxon>Archaea</taxon>
        <taxon>Methanobacteriati</taxon>
        <taxon>Methanobacteriota</taxon>
        <taxon>Stenosarchaea group</taxon>
        <taxon>Halobacteria</taxon>
        <taxon>Halobacteriales</taxon>
        <taxon>Haloferacaceae</taxon>
        <taxon>Haloprofundus</taxon>
    </lineage>
</organism>
<keyword evidence="3" id="KW-1185">Reference proteome</keyword>
<dbReference type="RefSeq" id="WP_058581257.1">
    <property type="nucleotide sequence ID" value="NZ_LOPU01000018.1"/>
</dbReference>
<accession>A0A0W1R998</accession>
<feature type="region of interest" description="Disordered" evidence="1">
    <location>
        <begin position="1"/>
        <end position="25"/>
    </location>
</feature>
<proteinExistence type="predicted"/>
<dbReference type="AlphaFoldDB" id="A0A0W1R998"/>